<dbReference type="EMBL" id="ARZY01000001">
    <property type="protein sequence ID" value="EWH12295.1"/>
    <property type="molecule type" value="Genomic_DNA"/>
</dbReference>
<keyword evidence="6" id="KW-1185">Reference proteome</keyword>
<dbReference type="Gene3D" id="3.20.20.80">
    <property type="entry name" value="Glycosidases"/>
    <property type="match status" value="1"/>
</dbReference>
<keyword evidence="2" id="KW-0326">Glycosidase</keyword>
<feature type="region of interest" description="Disordered" evidence="3">
    <location>
        <begin position="270"/>
        <end position="290"/>
    </location>
</feature>
<evidence type="ECO:0000259" key="4">
    <source>
        <dbReference type="Pfam" id="PF02449"/>
    </source>
</evidence>
<sequence length="762" mass="85987">MLIVDNFMSSVWSWLALIQQGETKGKIMKNLTLSRLALIAACTSLFSACVSTTSNEKREIVADSIVLFDFEQGSDTSLLQTNDAKVRIINHQGSKQLQLQTGISSGAPGVTIKKPAGSWDLNNYYHVKMDITNAGEHPARIIFKVGDPEDGMQAWQMEIRFDLAPGETKTVSDDIITTPWRFTKPLNLLAMRAAPGQAKADLSAIDQVKVTINYPANEHNLLIDNIRATNPVRWKEPDGFLPFIDRFGQYKHAHWPGKTLSVDDLRQQAKDEQRELNANPGPKEFNQYGGWKNGPQLEATGYFRVDKYQGAWWFVDPAGKLFWSHGVGVVNAGTAITGITDRESYFEWLPTKDSPFAKFYSKAGRASHGYYSTLAERETYNFTASNLYQKYGDNWREDFDRVTHARLRSWGMNTLGVASDRQLTTDGITPYTETVWVPGTRKIEASKGYWGKFHDVFDPSFKRQLKKALSNRQHTVDDPWLLGFFIENELSWGVEGSLAIATLQSPADQPAKIEFIKDLKNKYQNIRNLNKVWGTAHDSWDGLLQSTTAPNQNKAWDDLSEFYQKIVKTYFSTVRAELKSVAPNALYLGCRLAWANSDSVIRTAAEYSDVISMNKYQYHVTNVGFPKGVDKPILIGEFHFGSLDRGALHLGVVEAKSQSHRAELYTEYLNSALLNPYIVGTHWFQYAEQPPTGRGDGENYNVGIVDLADKPFPELVKSIREVGNRFYQFRSEAAKQGRLVQPKQPKKAKSIQIDEDAHTRSN</sequence>
<reference evidence="5 6" key="1">
    <citation type="journal article" date="2014" name="Genome Announc.">
        <title>Draft Genome Sequence of the Agar-Degrading Bacterium Catenovulum sp. Strain DS-2, Isolated from Intestines of Haliotis diversicolor.</title>
        <authorList>
            <person name="Shan D."/>
            <person name="Li X."/>
            <person name="Gu Z."/>
            <person name="Wei G."/>
            <person name="Gao Z."/>
            <person name="Shao Z."/>
        </authorList>
    </citation>
    <scope>NUCLEOTIDE SEQUENCE [LARGE SCALE GENOMIC DNA]</scope>
    <source>
        <strain evidence="5 6">DS-2</strain>
    </source>
</reference>
<evidence type="ECO:0000313" key="6">
    <source>
        <dbReference type="Proteomes" id="UP000019276"/>
    </source>
</evidence>
<dbReference type="InterPro" id="IPR017853">
    <property type="entry name" value="GH"/>
</dbReference>
<organism evidence="5 6">
    <name type="scientific">Catenovulum agarivorans DS-2</name>
    <dbReference type="NCBI Taxonomy" id="1328313"/>
    <lineage>
        <taxon>Bacteria</taxon>
        <taxon>Pseudomonadati</taxon>
        <taxon>Pseudomonadota</taxon>
        <taxon>Gammaproteobacteria</taxon>
        <taxon>Alteromonadales</taxon>
        <taxon>Alteromonadaceae</taxon>
        <taxon>Catenovulum</taxon>
    </lineage>
</organism>
<dbReference type="SUPFAM" id="SSF51445">
    <property type="entry name" value="(Trans)glycosidases"/>
    <property type="match status" value="1"/>
</dbReference>
<evidence type="ECO:0000256" key="2">
    <source>
        <dbReference type="ARBA" id="ARBA00023295"/>
    </source>
</evidence>
<dbReference type="GO" id="GO:0004565">
    <property type="term" value="F:beta-galactosidase activity"/>
    <property type="evidence" value="ECO:0007669"/>
    <property type="project" value="InterPro"/>
</dbReference>
<proteinExistence type="predicted"/>
<gene>
    <name evidence="5" type="ORF">DS2_01200</name>
</gene>
<name>W7R3T7_9ALTE</name>
<dbReference type="Gene3D" id="2.60.120.430">
    <property type="entry name" value="Galactose-binding lectin"/>
    <property type="match status" value="1"/>
</dbReference>
<evidence type="ECO:0000313" key="5">
    <source>
        <dbReference type="EMBL" id="EWH12295.1"/>
    </source>
</evidence>
<dbReference type="AlphaFoldDB" id="W7R3T7"/>
<dbReference type="SMR" id="W7R3T7"/>
<keyword evidence="1" id="KW-0378">Hydrolase</keyword>
<dbReference type="GO" id="GO:0005975">
    <property type="term" value="P:carbohydrate metabolic process"/>
    <property type="evidence" value="ECO:0007669"/>
    <property type="project" value="InterPro"/>
</dbReference>
<dbReference type="eggNOG" id="COG1874">
    <property type="taxonomic scope" value="Bacteria"/>
</dbReference>
<dbReference type="Pfam" id="PF02449">
    <property type="entry name" value="Glyco_hydro_42"/>
    <property type="match status" value="1"/>
</dbReference>
<accession>W7R3T7</accession>
<feature type="domain" description="Glycoside hydrolase family 42 N-terminal" evidence="4">
    <location>
        <begin position="510"/>
        <end position="618"/>
    </location>
</feature>
<dbReference type="GO" id="GO:0009341">
    <property type="term" value="C:beta-galactosidase complex"/>
    <property type="evidence" value="ECO:0007669"/>
    <property type="project" value="InterPro"/>
</dbReference>
<comment type="caution">
    <text evidence="5">The sequence shown here is derived from an EMBL/GenBank/DDBJ whole genome shotgun (WGS) entry which is preliminary data.</text>
</comment>
<evidence type="ECO:0000256" key="1">
    <source>
        <dbReference type="ARBA" id="ARBA00022801"/>
    </source>
</evidence>
<protein>
    <submittedName>
        <fullName evidence="5">Beta-agarase</fullName>
    </submittedName>
</protein>
<dbReference type="Proteomes" id="UP000019276">
    <property type="component" value="Unassembled WGS sequence"/>
</dbReference>
<evidence type="ECO:0000256" key="3">
    <source>
        <dbReference type="SAM" id="MobiDB-lite"/>
    </source>
</evidence>
<feature type="region of interest" description="Disordered" evidence="3">
    <location>
        <begin position="737"/>
        <end position="762"/>
    </location>
</feature>
<dbReference type="STRING" id="1328313.DS2_01200"/>
<dbReference type="InterPro" id="IPR013529">
    <property type="entry name" value="Glyco_hydro_42_N"/>
</dbReference>